<dbReference type="Gene3D" id="3.40.50.300">
    <property type="entry name" value="P-loop containing nucleotide triphosphate hydrolases"/>
    <property type="match status" value="2"/>
</dbReference>
<dbReference type="SUPFAM" id="SSF52540">
    <property type="entry name" value="P-loop containing nucleoside triphosphate hydrolases"/>
    <property type="match status" value="1"/>
</dbReference>
<dbReference type="AlphaFoldDB" id="A0A8S1HSS3"/>
<proteinExistence type="predicted"/>
<dbReference type="Pfam" id="PF00271">
    <property type="entry name" value="Helicase_C"/>
    <property type="match status" value="1"/>
</dbReference>
<evidence type="ECO:0000256" key="8">
    <source>
        <dbReference type="PROSITE-ProRule" id="PRU00552"/>
    </source>
</evidence>
<feature type="domain" description="Helicase C-terminal" evidence="10">
    <location>
        <begin position="422"/>
        <end position="602"/>
    </location>
</feature>
<evidence type="ECO:0000259" key="11">
    <source>
        <dbReference type="PROSITE" id="PS51195"/>
    </source>
</evidence>
<dbReference type="GO" id="GO:0005524">
    <property type="term" value="F:ATP binding"/>
    <property type="evidence" value="ECO:0007669"/>
    <property type="project" value="UniProtKB-KW"/>
</dbReference>
<dbReference type="InterPro" id="IPR027417">
    <property type="entry name" value="P-loop_NTPase"/>
</dbReference>
<dbReference type="PROSITE" id="PS51192">
    <property type="entry name" value="HELICASE_ATP_BIND_1"/>
    <property type="match status" value="1"/>
</dbReference>
<organism evidence="12 13">
    <name type="scientific">Caenorhabditis auriculariae</name>
    <dbReference type="NCBI Taxonomy" id="2777116"/>
    <lineage>
        <taxon>Eukaryota</taxon>
        <taxon>Metazoa</taxon>
        <taxon>Ecdysozoa</taxon>
        <taxon>Nematoda</taxon>
        <taxon>Chromadorea</taxon>
        <taxon>Rhabditida</taxon>
        <taxon>Rhabditina</taxon>
        <taxon>Rhabditomorpha</taxon>
        <taxon>Rhabditoidea</taxon>
        <taxon>Rhabditidae</taxon>
        <taxon>Peloderinae</taxon>
        <taxon>Caenorhabditis</taxon>
    </lineage>
</organism>
<dbReference type="OrthoDB" id="10265785at2759"/>
<comment type="catalytic activity">
    <reaction evidence="7">
        <text>ATP + H2O = ADP + phosphate + H(+)</text>
        <dbReference type="Rhea" id="RHEA:13065"/>
        <dbReference type="ChEBI" id="CHEBI:15377"/>
        <dbReference type="ChEBI" id="CHEBI:15378"/>
        <dbReference type="ChEBI" id="CHEBI:30616"/>
        <dbReference type="ChEBI" id="CHEBI:43474"/>
        <dbReference type="ChEBI" id="CHEBI:456216"/>
        <dbReference type="EC" id="3.6.4.13"/>
    </reaction>
</comment>
<dbReference type="FunFam" id="3.40.50.300:FF:000849">
    <property type="entry name" value="ATP-dependent RNA helicase DBP5"/>
    <property type="match status" value="1"/>
</dbReference>
<dbReference type="InterPro" id="IPR014001">
    <property type="entry name" value="Helicase_ATP-bd"/>
</dbReference>
<gene>
    <name evidence="12" type="ORF">CAUJ_LOCUS14326</name>
</gene>
<evidence type="ECO:0000256" key="3">
    <source>
        <dbReference type="ARBA" id="ARBA00022801"/>
    </source>
</evidence>
<evidence type="ECO:0000259" key="10">
    <source>
        <dbReference type="PROSITE" id="PS51194"/>
    </source>
</evidence>
<feature type="short sequence motif" description="Q motif" evidence="8">
    <location>
        <begin position="206"/>
        <end position="234"/>
    </location>
</feature>
<evidence type="ECO:0000256" key="6">
    <source>
        <dbReference type="ARBA" id="ARBA00022884"/>
    </source>
</evidence>
<dbReference type="GO" id="GO:0003723">
    <property type="term" value="F:RNA binding"/>
    <property type="evidence" value="ECO:0007669"/>
    <property type="project" value="UniProtKB-KW"/>
</dbReference>
<keyword evidence="5" id="KW-0067">ATP-binding</keyword>
<feature type="domain" description="DEAD-box RNA helicase Q" evidence="11">
    <location>
        <begin position="206"/>
        <end position="234"/>
    </location>
</feature>
<evidence type="ECO:0000256" key="7">
    <source>
        <dbReference type="ARBA" id="ARBA00047984"/>
    </source>
</evidence>
<dbReference type="Proteomes" id="UP000835052">
    <property type="component" value="Unassembled WGS sequence"/>
</dbReference>
<reference evidence="12" key="1">
    <citation type="submission" date="2020-10" db="EMBL/GenBank/DDBJ databases">
        <authorList>
            <person name="Kikuchi T."/>
        </authorList>
    </citation>
    <scope>NUCLEOTIDE SEQUENCE</scope>
    <source>
        <strain evidence="12">NKZ352</strain>
    </source>
</reference>
<dbReference type="CDD" id="cd18787">
    <property type="entry name" value="SF2_C_DEAD"/>
    <property type="match status" value="1"/>
</dbReference>
<feature type="domain" description="Helicase ATP-binding" evidence="9">
    <location>
        <begin position="239"/>
        <end position="411"/>
    </location>
</feature>
<dbReference type="PROSITE" id="PS51194">
    <property type="entry name" value="HELICASE_CTER"/>
    <property type="match status" value="1"/>
</dbReference>
<evidence type="ECO:0000259" key="9">
    <source>
        <dbReference type="PROSITE" id="PS51192"/>
    </source>
</evidence>
<evidence type="ECO:0000256" key="5">
    <source>
        <dbReference type="ARBA" id="ARBA00022840"/>
    </source>
</evidence>
<dbReference type="EMBL" id="CAJGYM010000125">
    <property type="protein sequence ID" value="CAD6198420.1"/>
    <property type="molecule type" value="Genomic_DNA"/>
</dbReference>
<dbReference type="GO" id="GO:0016787">
    <property type="term" value="F:hydrolase activity"/>
    <property type="evidence" value="ECO:0007669"/>
    <property type="project" value="UniProtKB-KW"/>
</dbReference>
<keyword evidence="3" id="KW-0378">Hydrolase</keyword>
<dbReference type="PANTHER" id="PTHR47958">
    <property type="entry name" value="ATP-DEPENDENT RNA HELICASE DBP3"/>
    <property type="match status" value="1"/>
</dbReference>
<sequence>MSGDWVASYDAQAKNEGLSIPENLPQKLDSLNISEGSNMPSLSGNILGRTTKPSGSFVNPPQHSFGATTTTGPRTNIGAAPFAAGFPPGNSQLRGGHVATRGRGFGFAPQPNPAFAQPFQPNFNAPRGRGGFQANVSPRPPHTPPTMYKYVEKNSTPPKNDSHEKAMAPAEIALLNKFLHREVKMMSESEVDVQRQDPTSPLYSVNSFRDLRLKDEVVKALDMLGFEFPTRIQETALPLLLMEPPHNLIAQAQSGTGKTAAFVLTMLCRIDLSLKHPQCICLAPTLELAKQLGEVVSKMGQYMTDLNIHYAIKGSPRSTEKLTEQIVIGTPGKTLEYLQKTQRIDPSKIRCLVLDEADVMISQQGHSDISTVIYTIIEEASPSVQSMLFSATYDSPVVDFATKLVKNAIVVMLKKEEQALPNIKQCYVECNDKAAKYEAIVNLYSGLTIASSVIFCHTKASAMWLANNMKQRGHEVDVLHGEMEVQDRANTIIRFKAGEFRVLITTNVFARGIDVAQVSVVINYDLPIKYDAEGNELRIDGQLQPDCETYLHRIGRTGRFGKAGIAINFIDSPEALRMIEIIKQHFSMQIKKIDPGNLDDLEDIERS</sequence>
<evidence type="ECO:0000256" key="2">
    <source>
        <dbReference type="ARBA" id="ARBA00022741"/>
    </source>
</evidence>
<evidence type="ECO:0000313" key="12">
    <source>
        <dbReference type="EMBL" id="CAD6198420.1"/>
    </source>
</evidence>
<keyword evidence="4" id="KW-0347">Helicase</keyword>
<evidence type="ECO:0000256" key="1">
    <source>
        <dbReference type="ARBA" id="ARBA00012552"/>
    </source>
</evidence>
<evidence type="ECO:0000313" key="13">
    <source>
        <dbReference type="Proteomes" id="UP000835052"/>
    </source>
</evidence>
<keyword evidence="2" id="KW-0547">Nucleotide-binding</keyword>
<dbReference type="GO" id="GO:0003724">
    <property type="term" value="F:RNA helicase activity"/>
    <property type="evidence" value="ECO:0007669"/>
    <property type="project" value="UniProtKB-EC"/>
</dbReference>
<keyword evidence="13" id="KW-1185">Reference proteome</keyword>
<dbReference type="InterPro" id="IPR001650">
    <property type="entry name" value="Helicase_C-like"/>
</dbReference>
<dbReference type="PROSITE" id="PS51195">
    <property type="entry name" value="Q_MOTIF"/>
    <property type="match status" value="1"/>
</dbReference>
<protein>
    <recommendedName>
        <fullName evidence="1">RNA helicase</fullName>
        <ecNumber evidence="1">3.6.4.13</ecNumber>
    </recommendedName>
</protein>
<dbReference type="InterPro" id="IPR011545">
    <property type="entry name" value="DEAD/DEAH_box_helicase_dom"/>
</dbReference>
<dbReference type="CDD" id="cd17963">
    <property type="entry name" value="DEADc_DDX19_DDX25"/>
    <property type="match status" value="1"/>
</dbReference>
<keyword evidence="6" id="KW-0694">RNA-binding</keyword>
<dbReference type="Pfam" id="PF00270">
    <property type="entry name" value="DEAD"/>
    <property type="match status" value="1"/>
</dbReference>
<dbReference type="SMART" id="SM00487">
    <property type="entry name" value="DEXDc"/>
    <property type="match status" value="1"/>
</dbReference>
<accession>A0A8S1HSS3</accession>
<dbReference type="EC" id="3.6.4.13" evidence="1"/>
<comment type="caution">
    <text evidence="12">The sequence shown here is derived from an EMBL/GenBank/DDBJ whole genome shotgun (WGS) entry which is preliminary data.</text>
</comment>
<evidence type="ECO:0000256" key="4">
    <source>
        <dbReference type="ARBA" id="ARBA00022806"/>
    </source>
</evidence>
<dbReference type="SMART" id="SM00490">
    <property type="entry name" value="HELICc"/>
    <property type="match status" value="1"/>
</dbReference>
<dbReference type="InterPro" id="IPR014014">
    <property type="entry name" value="RNA_helicase_DEAD_Q_motif"/>
</dbReference>
<name>A0A8S1HSS3_9PELO</name>